<evidence type="ECO:0000313" key="4">
    <source>
        <dbReference type="Proteomes" id="UP000240621"/>
    </source>
</evidence>
<dbReference type="InterPro" id="IPR001920">
    <property type="entry name" value="Asp/Glu_race"/>
</dbReference>
<proteinExistence type="inferred from homology"/>
<dbReference type="Proteomes" id="UP000240621">
    <property type="component" value="Unassembled WGS sequence"/>
</dbReference>
<dbReference type="SUPFAM" id="SSF53681">
    <property type="entry name" value="Aspartate/glutamate racemase"/>
    <property type="match status" value="2"/>
</dbReference>
<evidence type="ECO:0000313" key="3">
    <source>
        <dbReference type="EMBL" id="PSK83774.1"/>
    </source>
</evidence>
<accession>A0A2P8CFP1</accession>
<reference evidence="3 4" key="1">
    <citation type="submission" date="2018-03" db="EMBL/GenBank/DDBJ databases">
        <title>Genomic Encyclopedia of Archaeal and Bacterial Type Strains, Phase II (KMG-II): from individual species to whole genera.</title>
        <authorList>
            <person name="Goeker M."/>
        </authorList>
    </citation>
    <scope>NUCLEOTIDE SEQUENCE [LARGE SCALE GENOMIC DNA]</scope>
    <source>
        <strain evidence="3 4">DSM 27267</strain>
    </source>
</reference>
<dbReference type="Pfam" id="PF01177">
    <property type="entry name" value="Asp_Glu_race"/>
    <property type="match status" value="1"/>
</dbReference>
<organism evidence="3 4">
    <name type="scientific">Prolixibacter denitrificans</name>
    <dbReference type="NCBI Taxonomy" id="1541063"/>
    <lineage>
        <taxon>Bacteria</taxon>
        <taxon>Pseudomonadati</taxon>
        <taxon>Bacteroidota</taxon>
        <taxon>Bacteroidia</taxon>
        <taxon>Marinilabiliales</taxon>
        <taxon>Prolixibacteraceae</taxon>
        <taxon>Prolixibacter</taxon>
    </lineage>
</organism>
<keyword evidence="2" id="KW-0413">Isomerase</keyword>
<sequence length="259" mass="29150">MILQTESCGRRYPGGGSQSTYDHHRFMKKIGIIGGLGPEATVDYYKELIDAFKTGDGDLNYPEIIVYSVNMSFFIGLMREERYEEATDYLAEKIDKLERAGADFAALSANTPHQLFDALRERSGIPLLSIVEATRDEVERIGLKRPGLFGTGLTMKATFYADVFSRKNLEVVLPGENDRNVIDNKLFSEIELGIFKEETRQLLVNIIEKMVREQGIDSIILGCTELPLILDEERYAGVPVLNTTKVHVEAIAKYCREKG</sequence>
<dbReference type="AlphaFoldDB" id="A0A2P8CFP1"/>
<dbReference type="InterPro" id="IPR004380">
    <property type="entry name" value="Asp_race"/>
</dbReference>
<dbReference type="PROSITE" id="PS00924">
    <property type="entry name" value="ASP_GLU_RACEMASE_2"/>
    <property type="match status" value="1"/>
</dbReference>
<dbReference type="NCBIfam" id="TIGR00035">
    <property type="entry name" value="asp_race"/>
    <property type="match status" value="1"/>
</dbReference>
<evidence type="ECO:0000256" key="1">
    <source>
        <dbReference type="ARBA" id="ARBA00007847"/>
    </source>
</evidence>
<gene>
    <name evidence="3" type="ORF">CLV93_103189</name>
</gene>
<comment type="similarity">
    <text evidence="1">Belongs to the aspartate/glutamate racemases family.</text>
</comment>
<dbReference type="OrthoDB" id="9803739at2"/>
<comment type="caution">
    <text evidence="3">The sequence shown here is derived from an EMBL/GenBank/DDBJ whole genome shotgun (WGS) entry which is preliminary data.</text>
</comment>
<dbReference type="EMBL" id="PYGC01000003">
    <property type="protein sequence ID" value="PSK83774.1"/>
    <property type="molecule type" value="Genomic_DNA"/>
</dbReference>
<dbReference type="Gene3D" id="3.40.50.1860">
    <property type="match status" value="2"/>
</dbReference>
<name>A0A2P8CFP1_9BACT</name>
<dbReference type="PANTHER" id="PTHR21198">
    <property type="entry name" value="GLUTAMATE RACEMASE"/>
    <property type="match status" value="1"/>
</dbReference>
<dbReference type="GO" id="GO:0047661">
    <property type="term" value="F:amino-acid racemase activity"/>
    <property type="evidence" value="ECO:0007669"/>
    <property type="project" value="InterPro"/>
</dbReference>
<protein>
    <submittedName>
        <fullName evidence="3">Aspartate racemase</fullName>
    </submittedName>
</protein>
<dbReference type="InterPro" id="IPR015942">
    <property type="entry name" value="Asp/Glu/hydantoin_racemase"/>
</dbReference>
<evidence type="ECO:0000256" key="2">
    <source>
        <dbReference type="ARBA" id="ARBA00023235"/>
    </source>
</evidence>
<dbReference type="PANTHER" id="PTHR21198:SF7">
    <property type="entry name" value="ASPARTATE-GLUTAMATE RACEMASE FAMILY"/>
    <property type="match status" value="1"/>
</dbReference>
<dbReference type="InterPro" id="IPR033134">
    <property type="entry name" value="Asp/Glu_racemase_AS_2"/>
</dbReference>